<sequence length="246" mass="26863">MAGKKTRNEIWFHSIFGALVLAGTVALMLFGVNSSVSTSIGPLLAGLALSIHVFRFGLPWRWLTVLFLASFFVVGLLLGQPGLQWMGGFLAGAQFGVVWRLAAQKTTVKATWTVNGKGIDTLSEARKTARQQLDLLDGERFHRLVVEHGPARFEVAGSLPSKLVCHRNGDAENDFSWAVLQNSGQPEDRSVEVPIGRIEGFIPSRYVNDVGTVDEALKEFLRDPATASLGPEWDTAEIAFDLRLSA</sequence>
<gene>
    <name evidence="2" type="ORF">E2R57_20535</name>
</gene>
<feature type="transmembrane region" description="Helical" evidence="1">
    <location>
        <begin position="36"/>
        <end position="54"/>
    </location>
</feature>
<keyword evidence="1" id="KW-0472">Membrane</keyword>
<keyword evidence="1" id="KW-1133">Transmembrane helix</keyword>
<comment type="caution">
    <text evidence="2">The sequence shown here is derived from an EMBL/GenBank/DDBJ whole genome shotgun (WGS) entry which is preliminary data.</text>
</comment>
<accession>A0A4V3B085</accession>
<dbReference type="Proteomes" id="UP000294621">
    <property type="component" value="Unassembled WGS sequence"/>
</dbReference>
<organism evidence="2 3">
    <name type="scientific">Arthrobacter nitrophenolicus</name>
    <dbReference type="NCBI Taxonomy" id="683150"/>
    <lineage>
        <taxon>Bacteria</taxon>
        <taxon>Bacillati</taxon>
        <taxon>Actinomycetota</taxon>
        <taxon>Actinomycetes</taxon>
        <taxon>Micrococcales</taxon>
        <taxon>Micrococcaceae</taxon>
        <taxon>Arthrobacter</taxon>
    </lineage>
</organism>
<dbReference type="RefSeq" id="WP_133352241.1">
    <property type="nucleotide sequence ID" value="NZ_SMZQ01000017.1"/>
</dbReference>
<reference evidence="2 3" key="1">
    <citation type="submission" date="2019-03" db="EMBL/GenBank/DDBJ databases">
        <title>Genome Sequencing and Assembly of Various Microbes Isolated from Partially Reclaimed Soil and Acid Mine Drainage (AMD) Site.</title>
        <authorList>
            <person name="Steinbock B."/>
            <person name="Bechtold R."/>
            <person name="Sevigny J.L."/>
            <person name="Thomas D."/>
            <person name="Cuthill L.R."/>
            <person name="Aveiro Johannsen E.J."/>
            <person name="Thomas K."/>
            <person name="Ghosh A."/>
        </authorList>
    </citation>
    <scope>NUCLEOTIDE SEQUENCE [LARGE SCALE GENOMIC DNA]</scope>
    <source>
        <strain evidence="2 3">S-A1</strain>
    </source>
</reference>
<protein>
    <submittedName>
        <fullName evidence="2">Uncharacterized protein</fullName>
    </submittedName>
</protein>
<dbReference type="EMBL" id="SMZQ01000017">
    <property type="protein sequence ID" value="TDL32098.1"/>
    <property type="molecule type" value="Genomic_DNA"/>
</dbReference>
<feature type="transmembrane region" description="Helical" evidence="1">
    <location>
        <begin position="12"/>
        <end position="30"/>
    </location>
</feature>
<feature type="transmembrane region" description="Helical" evidence="1">
    <location>
        <begin position="61"/>
        <end position="79"/>
    </location>
</feature>
<evidence type="ECO:0000313" key="3">
    <source>
        <dbReference type="Proteomes" id="UP000294621"/>
    </source>
</evidence>
<keyword evidence="1" id="KW-0812">Transmembrane</keyword>
<name>A0A4V3B085_9MICC</name>
<dbReference type="OrthoDB" id="4945850at2"/>
<evidence type="ECO:0000313" key="2">
    <source>
        <dbReference type="EMBL" id="TDL32098.1"/>
    </source>
</evidence>
<evidence type="ECO:0000256" key="1">
    <source>
        <dbReference type="SAM" id="Phobius"/>
    </source>
</evidence>
<dbReference type="AlphaFoldDB" id="A0A4V3B085"/>
<proteinExistence type="predicted"/>